<comment type="similarity">
    <text evidence="4">Belongs to the BMT2 family.</text>
</comment>
<evidence type="ECO:0000256" key="4">
    <source>
        <dbReference type="HAMAP-Rule" id="MF_03044"/>
    </source>
</evidence>
<gene>
    <name evidence="7" type="ORF">CVT26_014141</name>
</gene>
<keyword evidence="6" id="KW-1133">Transmembrane helix</keyword>
<organism evidence="7 8">
    <name type="scientific">Gymnopilus dilepis</name>
    <dbReference type="NCBI Taxonomy" id="231916"/>
    <lineage>
        <taxon>Eukaryota</taxon>
        <taxon>Fungi</taxon>
        <taxon>Dikarya</taxon>
        <taxon>Basidiomycota</taxon>
        <taxon>Agaricomycotina</taxon>
        <taxon>Agaricomycetes</taxon>
        <taxon>Agaricomycetidae</taxon>
        <taxon>Agaricales</taxon>
        <taxon>Agaricineae</taxon>
        <taxon>Hymenogastraceae</taxon>
        <taxon>Gymnopilus</taxon>
    </lineage>
</organism>
<name>A0A409VUD2_9AGAR</name>
<dbReference type="SUPFAM" id="SSF53335">
    <property type="entry name" value="S-adenosyl-L-methionine-dependent methyltransferases"/>
    <property type="match status" value="1"/>
</dbReference>
<dbReference type="HAMAP" id="MF_03044">
    <property type="entry name" value="BMT2"/>
    <property type="match status" value="1"/>
</dbReference>
<dbReference type="OrthoDB" id="5954793at2759"/>
<dbReference type="InParanoid" id="A0A409VUD2"/>
<keyword evidence="3 4" id="KW-0949">S-adenosyl-L-methionine</keyword>
<accession>A0A409VUD2</accession>
<proteinExistence type="inferred from homology"/>
<evidence type="ECO:0000256" key="5">
    <source>
        <dbReference type="SAM" id="Coils"/>
    </source>
</evidence>
<comment type="subcellular location">
    <subcellularLocation>
        <location evidence="4">Nucleus</location>
        <location evidence="4">Nucleolus</location>
    </subcellularLocation>
</comment>
<keyword evidence="4" id="KW-0539">Nucleus</keyword>
<comment type="function">
    <text evidence="4">S-adenosyl-L-methionine-dependent methyltransferase that specifically methylates the N(1) position of an adenine present in helix 65 in 25S rRNA.</text>
</comment>
<dbReference type="FunCoup" id="A0A409VUD2">
    <property type="interactions" value="54"/>
</dbReference>
<dbReference type="InterPro" id="IPR021867">
    <property type="entry name" value="Bmt2/SAMTOR"/>
</dbReference>
<comment type="caution">
    <text evidence="7">The sequence shown here is derived from an EMBL/GenBank/DDBJ whole genome shotgun (WGS) entry which is preliminary data.</text>
</comment>
<dbReference type="InterPro" id="IPR029063">
    <property type="entry name" value="SAM-dependent_MTases_sf"/>
</dbReference>
<keyword evidence="6" id="KW-0812">Transmembrane</keyword>
<evidence type="ECO:0000313" key="8">
    <source>
        <dbReference type="Proteomes" id="UP000284706"/>
    </source>
</evidence>
<dbReference type="Pfam" id="PF11968">
    <property type="entry name" value="Bmt2"/>
    <property type="match status" value="1"/>
</dbReference>
<dbReference type="STRING" id="231916.A0A409VUD2"/>
<dbReference type="AlphaFoldDB" id="A0A409VUD2"/>
<feature type="transmembrane region" description="Helical" evidence="6">
    <location>
        <begin position="190"/>
        <end position="211"/>
    </location>
</feature>
<evidence type="ECO:0000256" key="6">
    <source>
        <dbReference type="SAM" id="Phobius"/>
    </source>
</evidence>
<evidence type="ECO:0000313" key="7">
    <source>
        <dbReference type="EMBL" id="PPQ69864.1"/>
    </source>
</evidence>
<protein>
    <recommendedName>
        <fullName evidence="4">25S rRNA adenine-N(1) methyltransferase</fullName>
        <ecNumber evidence="4">2.1.1.-</ecNumber>
    </recommendedName>
</protein>
<feature type="binding site" evidence="4">
    <location>
        <position position="117"/>
    </location>
    <ligand>
        <name>S-adenosyl-L-methionine</name>
        <dbReference type="ChEBI" id="CHEBI:59789"/>
    </ligand>
</feature>
<dbReference type="EC" id="2.1.1.-" evidence="4"/>
<evidence type="ECO:0000256" key="2">
    <source>
        <dbReference type="ARBA" id="ARBA00022679"/>
    </source>
</evidence>
<keyword evidence="5" id="KW-0175">Coiled coil</keyword>
<feature type="binding site" evidence="4">
    <location>
        <position position="137"/>
    </location>
    <ligand>
        <name>S-adenosyl-L-methionine</name>
        <dbReference type="ChEBI" id="CHEBI:59789"/>
    </ligand>
</feature>
<dbReference type="Proteomes" id="UP000284706">
    <property type="component" value="Unassembled WGS sequence"/>
</dbReference>
<dbReference type="PROSITE" id="PS51257">
    <property type="entry name" value="PROKAR_LIPOPROTEIN"/>
    <property type="match status" value="1"/>
</dbReference>
<dbReference type="EMBL" id="NHYE01005560">
    <property type="protein sequence ID" value="PPQ69864.1"/>
    <property type="molecule type" value="Genomic_DNA"/>
</dbReference>
<keyword evidence="8" id="KW-1185">Reference proteome</keyword>
<dbReference type="PANTHER" id="PTHR21008">
    <property type="entry name" value="S-ADENOSYLMETHIONINE SENSOR UPSTREAM OF MTORC1-RELATED"/>
    <property type="match status" value="1"/>
</dbReference>
<dbReference type="GO" id="GO:0016433">
    <property type="term" value="F:rRNA (adenine) methyltransferase activity"/>
    <property type="evidence" value="ECO:0007669"/>
    <property type="project" value="UniProtKB-UniRule"/>
</dbReference>
<keyword evidence="2 4" id="KW-0808">Transferase</keyword>
<sequence length="284" mass="32512">MTKARKRKQPIVSSLSSNATSSIAAQGCRNVIRQYHVLLKRRKQLENDQQLHEQSLADIEARIHALGGLERYQQLSALGQREERGGGSQKVLVNWLKELNVHHSYDNRRKLRLLEVGALKPDNFLSSSSWIDCMPIDLHSRHPKIVEQDFLLLDEKQHLNRWEAISLSLVLNFVPVPKDRGRMLQLAHKILVPGGFLFLVLPLPCVANSRYLTFDSLKNLMGSIGFSEKRARWRKNGKMAYWLYQKTSTSKVSGGSFCQKVVLRSGQRNNFAILLTEDVEREDT</sequence>
<reference evidence="7 8" key="1">
    <citation type="journal article" date="2018" name="Evol. Lett.">
        <title>Horizontal gene cluster transfer increased hallucinogenic mushroom diversity.</title>
        <authorList>
            <person name="Reynolds H.T."/>
            <person name="Vijayakumar V."/>
            <person name="Gluck-Thaler E."/>
            <person name="Korotkin H.B."/>
            <person name="Matheny P.B."/>
            <person name="Slot J.C."/>
        </authorList>
    </citation>
    <scope>NUCLEOTIDE SEQUENCE [LARGE SCALE GENOMIC DNA]</scope>
    <source>
        <strain evidence="7 8">SRW20</strain>
    </source>
</reference>
<dbReference type="GO" id="GO:0005730">
    <property type="term" value="C:nucleolus"/>
    <property type="evidence" value="ECO:0007669"/>
    <property type="project" value="UniProtKB-SubCell"/>
</dbReference>
<evidence type="ECO:0000256" key="1">
    <source>
        <dbReference type="ARBA" id="ARBA00022603"/>
    </source>
</evidence>
<evidence type="ECO:0000256" key="3">
    <source>
        <dbReference type="ARBA" id="ARBA00022691"/>
    </source>
</evidence>
<dbReference type="PANTHER" id="PTHR21008:SF1">
    <property type="entry name" value="25S RRNA (ADENINE(2142)-N(1))-METHYLTRANSFERASE"/>
    <property type="match status" value="1"/>
</dbReference>
<keyword evidence="6" id="KW-0472">Membrane</keyword>
<feature type="coiled-coil region" evidence="5">
    <location>
        <begin position="28"/>
        <end position="62"/>
    </location>
</feature>
<dbReference type="Gene3D" id="3.40.50.150">
    <property type="entry name" value="Vaccinia Virus protein VP39"/>
    <property type="match status" value="1"/>
</dbReference>
<keyword evidence="1 4" id="KW-0489">Methyltransferase</keyword>